<keyword evidence="3" id="KW-1185">Reference proteome</keyword>
<dbReference type="RefSeq" id="WP_184304991.1">
    <property type="nucleotide sequence ID" value="NZ_JACHXU010000006.1"/>
</dbReference>
<evidence type="ECO:0000313" key="3">
    <source>
        <dbReference type="Proteomes" id="UP000536179"/>
    </source>
</evidence>
<sequence>MSIEFARQKVRVPLWTLALTLVCVGCGPAGPEIVPVKGTVLRDGQPVSNASITFYAAAGRPSYGTSDAKGNYSLEYTRDMAGAVVGNHTVMVTMVSLGPPPAEETGAPVTRRSSSARRRPAGGPEEVTLPQPVVVSRDMGDLDLIIP</sequence>
<dbReference type="EMBL" id="JACHXU010000006">
    <property type="protein sequence ID" value="MBB3206537.1"/>
    <property type="molecule type" value="Genomic_DNA"/>
</dbReference>
<name>A0A7W5DZL0_9BACT</name>
<organism evidence="2 3">
    <name type="scientific">Aporhodopirellula rubra</name>
    <dbReference type="NCBI Taxonomy" id="980271"/>
    <lineage>
        <taxon>Bacteria</taxon>
        <taxon>Pseudomonadati</taxon>
        <taxon>Planctomycetota</taxon>
        <taxon>Planctomycetia</taxon>
        <taxon>Pirellulales</taxon>
        <taxon>Pirellulaceae</taxon>
        <taxon>Aporhodopirellula</taxon>
    </lineage>
</organism>
<comment type="caution">
    <text evidence="2">The sequence shown here is derived from an EMBL/GenBank/DDBJ whole genome shotgun (WGS) entry which is preliminary data.</text>
</comment>
<dbReference type="InterPro" id="IPR008964">
    <property type="entry name" value="Invasin/intimin_cell_adhesion"/>
</dbReference>
<evidence type="ECO:0000313" key="2">
    <source>
        <dbReference type="EMBL" id="MBB3206537.1"/>
    </source>
</evidence>
<dbReference type="Proteomes" id="UP000536179">
    <property type="component" value="Unassembled WGS sequence"/>
</dbReference>
<proteinExistence type="predicted"/>
<dbReference type="AlphaFoldDB" id="A0A7W5DZL0"/>
<evidence type="ECO:0000256" key="1">
    <source>
        <dbReference type="SAM" id="MobiDB-lite"/>
    </source>
</evidence>
<dbReference type="SUPFAM" id="SSF49373">
    <property type="entry name" value="Invasin/intimin cell-adhesion fragments"/>
    <property type="match status" value="1"/>
</dbReference>
<protein>
    <recommendedName>
        <fullName evidence="4">Carboxypeptidase regulatory-like domain-containing protein</fullName>
    </recommendedName>
</protein>
<evidence type="ECO:0008006" key="4">
    <source>
        <dbReference type="Google" id="ProtNLM"/>
    </source>
</evidence>
<gene>
    <name evidence="2" type="ORF">FHS27_002346</name>
</gene>
<reference evidence="2 3" key="1">
    <citation type="submission" date="2020-08" db="EMBL/GenBank/DDBJ databases">
        <title>Genomic Encyclopedia of Type Strains, Phase III (KMG-III): the genomes of soil and plant-associated and newly described type strains.</title>
        <authorList>
            <person name="Whitman W."/>
        </authorList>
    </citation>
    <scope>NUCLEOTIDE SEQUENCE [LARGE SCALE GENOMIC DNA]</scope>
    <source>
        <strain evidence="2 3">CECT 8075</strain>
    </source>
</reference>
<feature type="region of interest" description="Disordered" evidence="1">
    <location>
        <begin position="98"/>
        <end position="130"/>
    </location>
</feature>
<accession>A0A7W5DZL0</accession>